<sequence>MRSPVAGIALAFCFLGAAPAHAGEGSFLHSLEGNWAGKGKVKIRITTPTIGVSCKFKSATTTETLSLTGTCRGLLVFTRKIGAELKVSDGAYSGTYIGAGTGPAALQGGRSGDAINLDIRWAKKVNGDRNARMTVEKIGDNGMRLTTTDTDLKTGKSVVTSRIELKRQ</sequence>
<keyword evidence="3" id="KW-1185">Reference proteome</keyword>
<evidence type="ECO:0008006" key="4">
    <source>
        <dbReference type="Google" id="ProtNLM"/>
    </source>
</evidence>
<dbReference type="RefSeq" id="WP_080919376.1">
    <property type="nucleotide sequence ID" value="NZ_MDET01000012.1"/>
</dbReference>
<organism evidence="2 3">
    <name type="scientific">Manganibacter manganicus</name>
    <dbReference type="NCBI Taxonomy" id="1873176"/>
    <lineage>
        <taxon>Bacteria</taxon>
        <taxon>Pseudomonadati</taxon>
        <taxon>Pseudomonadota</taxon>
        <taxon>Alphaproteobacteria</taxon>
        <taxon>Hyphomicrobiales</taxon>
        <taxon>Phyllobacteriaceae</taxon>
        <taxon>Manganibacter</taxon>
    </lineage>
</organism>
<proteinExistence type="predicted"/>
<dbReference type="OrthoDB" id="7889051at2"/>
<dbReference type="STRING" id="1873176.BFN67_02645"/>
<dbReference type="EMBL" id="MDET01000012">
    <property type="protein sequence ID" value="OQM75824.1"/>
    <property type="molecule type" value="Genomic_DNA"/>
</dbReference>
<keyword evidence="1" id="KW-0732">Signal</keyword>
<dbReference type="AlphaFoldDB" id="A0A1V8RRR8"/>
<dbReference type="Proteomes" id="UP000191905">
    <property type="component" value="Unassembled WGS sequence"/>
</dbReference>
<feature type="chain" id="PRO_5012280259" description="DUF1579 domain-containing protein" evidence="1">
    <location>
        <begin position="23"/>
        <end position="168"/>
    </location>
</feature>
<accession>A0A1V8RRR8</accession>
<gene>
    <name evidence="2" type="ORF">BFN67_02645</name>
</gene>
<protein>
    <recommendedName>
        <fullName evidence="4">DUF1579 domain-containing protein</fullName>
    </recommendedName>
</protein>
<evidence type="ECO:0000313" key="2">
    <source>
        <dbReference type="EMBL" id="OQM75824.1"/>
    </source>
</evidence>
<name>A0A1V8RRR8_9HYPH</name>
<evidence type="ECO:0000256" key="1">
    <source>
        <dbReference type="SAM" id="SignalP"/>
    </source>
</evidence>
<comment type="caution">
    <text evidence="2">The sequence shown here is derived from an EMBL/GenBank/DDBJ whole genome shotgun (WGS) entry which is preliminary data.</text>
</comment>
<reference evidence="2 3" key="1">
    <citation type="journal article" date="2016" name="Int. J. Syst. Evol. Microbiol.">
        <title>Pseudaminobacter manganicus sp. nov., isolated from sludge of a manganese mine.</title>
        <authorList>
            <person name="Li J."/>
            <person name="Huang J."/>
            <person name="Liao S."/>
            <person name="Wang G."/>
        </authorList>
    </citation>
    <scope>NUCLEOTIDE SEQUENCE [LARGE SCALE GENOMIC DNA]</scope>
    <source>
        <strain evidence="2 3">JH-7</strain>
    </source>
</reference>
<feature type="signal peptide" evidence="1">
    <location>
        <begin position="1"/>
        <end position="22"/>
    </location>
</feature>
<evidence type="ECO:0000313" key="3">
    <source>
        <dbReference type="Proteomes" id="UP000191905"/>
    </source>
</evidence>